<dbReference type="SUPFAM" id="SSF55785">
    <property type="entry name" value="PYP-like sensor domain (PAS domain)"/>
    <property type="match status" value="2"/>
</dbReference>
<feature type="domain" description="PAS" evidence="12">
    <location>
        <begin position="98"/>
        <end position="155"/>
    </location>
</feature>
<keyword evidence="3" id="KW-0597">Phosphoprotein</keyword>
<dbReference type="CDD" id="cd00130">
    <property type="entry name" value="PAS"/>
    <property type="match status" value="2"/>
</dbReference>
<dbReference type="Pfam" id="PF08447">
    <property type="entry name" value="PAS_3"/>
    <property type="match status" value="1"/>
</dbReference>
<evidence type="ECO:0000256" key="8">
    <source>
        <dbReference type="ARBA" id="ARBA00022969"/>
    </source>
</evidence>
<dbReference type="FunFam" id="1.10.287.130:FF:000040">
    <property type="entry name" value="PAS domain-containing sensor histidine kinase"/>
    <property type="match status" value="1"/>
</dbReference>
<keyword evidence="10" id="KW-1133">Transmembrane helix</keyword>
<dbReference type="PROSITE" id="PS50109">
    <property type="entry name" value="HIS_KIN"/>
    <property type="match status" value="1"/>
</dbReference>
<dbReference type="InterPro" id="IPR004358">
    <property type="entry name" value="Sig_transdc_His_kin-like_C"/>
</dbReference>
<dbReference type="OrthoDB" id="9815750at2"/>
<evidence type="ECO:0000256" key="1">
    <source>
        <dbReference type="ARBA" id="ARBA00000085"/>
    </source>
</evidence>
<feature type="domain" description="PAC" evidence="13">
    <location>
        <begin position="170"/>
        <end position="222"/>
    </location>
</feature>
<evidence type="ECO:0000256" key="6">
    <source>
        <dbReference type="ARBA" id="ARBA00022777"/>
    </source>
</evidence>
<evidence type="ECO:0000259" key="11">
    <source>
        <dbReference type="PROSITE" id="PS50109"/>
    </source>
</evidence>
<feature type="domain" description="Histidine kinase" evidence="11">
    <location>
        <begin position="362"/>
        <end position="566"/>
    </location>
</feature>
<evidence type="ECO:0000256" key="9">
    <source>
        <dbReference type="ARBA" id="ARBA00023012"/>
    </source>
</evidence>
<dbReference type="GO" id="GO:0030435">
    <property type="term" value="P:sporulation resulting in formation of a cellular spore"/>
    <property type="evidence" value="ECO:0007669"/>
    <property type="project" value="UniProtKB-KW"/>
</dbReference>
<evidence type="ECO:0000256" key="5">
    <source>
        <dbReference type="ARBA" id="ARBA00022741"/>
    </source>
</evidence>
<evidence type="ECO:0000256" key="2">
    <source>
        <dbReference type="ARBA" id="ARBA00012438"/>
    </source>
</evidence>
<dbReference type="InterPro" id="IPR001610">
    <property type="entry name" value="PAC"/>
</dbReference>
<dbReference type="PATRIC" id="fig|1300222.3.peg.1456"/>
<accession>M8DJX8</accession>
<dbReference type="InterPro" id="IPR000014">
    <property type="entry name" value="PAS"/>
</dbReference>
<dbReference type="PANTHER" id="PTHR43065">
    <property type="entry name" value="SENSOR HISTIDINE KINASE"/>
    <property type="match status" value="1"/>
</dbReference>
<keyword evidence="9" id="KW-0902">Two-component regulatory system</keyword>
<organism evidence="14 15">
    <name type="scientific">Brevibacillus borstelensis AK1</name>
    <dbReference type="NCBI Taxonomy" id="1300222"/>
    <lineage>
        <taxon>Bacteria</taxon>
        <taxon>Bacillati</taxon>
        <taxon>Bacillota</taxon>
        <taxon>Bacilli</taxon>
        <taxon>Bacillales</taxon>
        <taxon>Paenibacillaceae</taxon>
        <taxon>Brevibacillus</taxon>
    </lineage>
</organism>
<keyword evidence="10" id="KW-0812">Transmembrane</keyword>
<dbReference type="Pfam" id="PF00512">
    <property type="entry name" value="HisKA"/>
    <property type="match status" value="1"/>
</dbReference>
<evidence type="ECO:0000313" key="15">
    <source>
        <dbReference type="Proteomes" id="UP000012081"/>
    </source>
</evidence>
<dbReference type="SUPFAM" id="SSF55874">
    <property type="entry name" value="ATPase domain of HSP90 chaperone/DNA topoisomerase II/histidine kinase"/>
    <property type="match status" value="1"/>
</dbReference>
<name>M8DJX8_9BACL</name>
<dbReference type="PROSITE" id="PS50113">
    <property type="entry name" value="PAC"/>
    <property type="match status" value="2"/>
</dbReference>
<dbReference type="InterPro" id="IPR036097">
    <property type="entry name" value="HisK_dim/P_sf"/>
</dbReference>
<dbReference type="EMBL" id="APBN01000002">
    <property type="protein sequence ID" value="EMT53762.1"/>
    <property type="molecule type" value="Genomic_DNA"/>
</dbReference>
<keyword evidence="4" id="KW-0808">Transferase</keyword>
<keyword evidence="5" id="KW-0547">Nucleotide-binding</keyword>
<dbReference type="InterPro" id="IPR003594">
    <property type="entry name" value="HATPase_dom"/>
</dbReference>
<dbReference type="EC" id="2.7.13.3" evidence="2"/>
<dbReference type="CDD" id="cd00082">
    <property type="entry name" value="HisKA"/>
    <property type="match status" value="1"/>
</dbReference>
<evidence type="ECO:0000259" key="12">
    <source>
        <dbReference type="PROSITE" id="PS50112"/>
    </source>
</evidence>
<dbReference type="SUPFAM" id="SSF47384">
    <property type="entry name" value="Homodimeric domain of signal transducing histidine kinase"/>
    <property type="match status" value="1"/>
</dbReference>
<dbReference type="GO" id="GO:0000155">
    <property type="term" value="F:phosphorelay sensor kinase activity"/>
    <property type="evidence" value="ECO:0007669"/>
    <property type="project" value="InterPro"/>
</dbReference>
<dbReference type="Gene3D" id="1.10.287.130">
    <property type="match status" value="1"/>
</dbReference>
<keyword evidence="8" id="KW-0749">Sporulation</keyword>
<dbReference type="SMART" id="SM00387">
    <property type="entry name" value="HATPase_c"/>
    <property type="match status" value="1"/>
</dbReference>
<dbReference type="SMART" id="SM00091">
    <property type="entry name" value="PAS"/>
    <property type="match status" value="2"/>
</dbReference>
<dbReference type="InterPro" id="IPR035965">
    <property type="entry name" value="PAS-like_dom_sf"/>
</dbReference>
<dbReference type="PROSITE" id="PS50112">
    <property type="entry name" value="PAS"/>
    <property type="match status" value="2"/>
</dbReference>
<evidence type="ECO:0000256" key="10">
    <source>
        <dbReference type="SAM" id="Phobius"/>
    </source>
</evidence>
<dbReference type="Pfam" id="PF02518">
    <property type="entry name" value="HATPase_c"/>
    <property type="match status" value="1"/>
</dbReference>
<gene>
    <name evidence="14" type="ORF">I532_07100</name>
</gene>
<dbReference type="InterPro" id="IPR013655">
    <property type="entry name" value="PAS_fold_3"/>
</dbReference>
<proteinExistence type="predicted"/>
<dbReference type="PANTHER" id="PTHR43065:SF34">
    <property type="entry name" value="SPORULATION KINASE A"/>
    <property type="match status" value="1"/>
</dbReference>
<comment type="caution">
    <text evidence="14">The sequence shown here is derived from an EMBL/GenBank/DDBJ whole genome shotgun (WGS) entry which is preliminary data.</text>
</comment>
<dbReference type="InterPro" id="IPR005467">
    <property type="entry name" value="His_kinase_dom"/>
</dbReference>
<keyword evidence="7" id="KW-0067">ATP-binding</keyword>
<evidence type="ECO:0000256" key="3">
    <source>
        <dbReference type="ARBA" id="ARBA00022553"/>
    </source>
</evidence>
<dbReference type="Proteomes" id="UP000012081">
    <property type="component" value="Unassembled WGS sequence"/>
</dbReference>
<evidence type="ECO:0000256" key="7">
    <source>
        <dbReference type="ARBA" id="ARBA00022840"/>
    </source>
</evidence>
<dbReference type="SMART" id="SM00086">
    <property type="entry name" value="PAC"/>
    <property type="match status" value="2"/>
</dbReference>
<feature type="transmembrane region" description="Helical" evidence="10">
    <location>
        <begin position="12"/>
        <end position="32"/>
    </location>
</feature>
<dbReference type="PRINTS" id="PR00344">
    <property type="entry name" value="BCTRLSENSOR"/>
</dbReference>
<feature type="domain" description="PAS" evidence="12">
    <location>
        <begin position="223"/>
        <end position="294"/>
    </location>
</feature>
<sequence length="581" mass="65949">MEVWMKRTGIQLVVVYGFASLAWLALTAAWLVHHTEGIQYWGLAVLWTGFVVGTYFFIRSCVRSIRQSEQDVQMKSKDRTAEGGDKEGVSMHWDDLASKDLLESFMRQTPDAISMLDVHGNVFRVNEASEMIFGYTEEELIGAPMPFVPEYLKEEVDYYHRQVLAGKRIIGLETVRYHKDGRLLHISLSMSPIYSDNGQVIGIAGSARDITEQKKVEQRLRQKEAKYRLITENMTDMICIYQPDGTVAYASPSHEAVLGYPNERYKELYRRFELVHPDDLEMVRKAFRNIQTQNEMITLEYRFKHKLGHWVHLETRTKPIVDESGRLLGALMVTRDISENKRAEELLRQSDKLSVIGKLAAGIAHEIRNPLTALRGFIQLMQSTAEDKRYGEIMLAEMDRINGIVSELLMLAKPQAVKYQARDIRDIIRNVLSLLDSQAILNDIQIHTHFDKELPLISCEDNQLKQVLINLCKNAIESMPEGGDLHVEAKSLSDGTVKVRIRDTGYGIESARIPKLGEPFFTTKENGTGLGLMVSYKIIEEHGGSIKIHSEPMQGTMVEVILPALSSVPIFPLKDEALDAV</sequence>
<keyword evidence="10" id="KW-0472">Membrane</keyword>
<reference evidence="14 15" key="1">
    <citation type="submission" date="2013-03" db="EMBL/GenBank/DDBJ databases">
        <title>Assembly of a new bacterial strain Brevibacillus borstelensis AK1.</title>
        <authorList>
            <person name="Rajan I."/>
            <person name="PoliReddy D."/>
            <person name="Sugumar T."/>
            <person name="Rathinam K."/>
            <person name="Alqarawi S."/>
            <person name="Khalil A.B."/>
            <person name="Sivakumar N."/>
        </authorList>
    </citation>
    <scope>NUCLEOTIDE SEQUENCE [LARGE SCALE GENOMIC DNA]</scope>
    <source>
        <strain evidence="14 15">AK1</strain>
    </source>
</reference>
<dbReference type="Gene3D" id="3.30.565.10">
    <property type="entry name" value="Histidine kinase-like ATPase, C-terminal domain"/>
    <property type="match status" value="1"/>
</dbReference>
<dbReference type="InterPro" id="IPR013656">
    <property type="entry name" value="PAS_4"/>
</dbReference>
<evidence type="ECO:0000313" key="14">
    <source>
        <dbReference type="EMBL" id="EMT53762.1"/>
    </source>
</evidence>
<keyword evidence="15" id="KW-1185">Reference proteome</keyword>
<evidence type="ECO:0000259" key="13">
    <source>
        <dbReference type="PROSITE" id="PS50113"/>
    </source>
</evidence>
<dbReference type="InterPro" id="IPR000700">
    <property type="entry name" value="PAS-assoc_C"/>
</dbReference>
<comment type="catalytic activity">
    <reaction evidence="1">
        <text>ATP + protein L-histidine = ADP + protein N-phospho-L-histidine.</text>
        <dbReference type="EC" id="2.7.13.3"/>
    </reaction>
</comment>
<dbReference type="InterPro" id="IPR003661">
    <property type="entry name" value="HisK_dim/P_dom"/>
</dbReference>
<dbReference type="SMART" id="SM00388">
    <property type="entry name" value="HisKA"/>
    <property type="match status" value="1"/>
</dbReference>
<dbReference type="NCBIfam" id="TIGR00229">
    <property type="entry name" value="sensory_box"/>
    <property type="match status" value="2"/>
</dbReference>
<dbReference type="GO" id="GO:0005524">
    <property type="term" value="F:ATP binding"/>
    <property type="evidence" value="ECO:0007669"/>
    <property type="project" value="UniProtKB-KW"/>
</dbReference>
<dbReference type="STRING" id="1300222.I532_07100"/>
<evidence type="ECO:0000256" key="4">
    <source>
        <dbReference type="ARBA" id="ARBA00022679"/>
    </source>
</evidence>
<feature type="domain" description="PAC" evidence="13">
    <location>
        <begin position="297"/>
        <end position="349"/>
    </location>
</feature>
<feature type="transmembrane region" description="Helical" evidence="10">
    <location>
        <begin position="38"/>
        <end position="58"/>
    </location>
</feature>
<dbReference type="Gene3D" id="3.30.450.20">
    <property type="entry name" value="PAS domain"/>
    <property type="match status" value="2"/>
</dbReference>
<dbReference type="InterPro" id="IPR036890">
    <property type="entry name" value="HATPase_C_sf"/>
</dbReference>
<protein>
    <recommendedName>
        <fullName evidence="2">histidine kinase</fullName>
        <ecNumber evidence="2">2.7.13.3</ecNumber>
    </recommendedName>
</protein>
<dbReference type="Pfam" id="PF08448">
    <property type="entry name" value="PAS_4"/>
    <property type="match status" value="1"/>
</dbReference>
<dbReference type="AlphaFoldDB" id="M8DJX8"/>
<keyword evidence="6 14" id="KW-0418">Kinase</keyword>